<dbReference type="InParanoid" id="A2FGQ0"/>
<gene>
    <name evidence="1" type="ORF">TVAG_360930</name>
</gene>
<keyword evidence="2" id="KW-1185">Reference proteome</keyword>
<dbReference type="Proteomes" id="UP000001542">
    <property type="component" value="Unassembled WGS sequence"/>
</dbReference>
<dbReference type="VEuPathDB" id="TrichDB:TVAG_360930"/>
<proteinExistence type="predicted"/>
<dbReference type="AlphaFoldDB" id="A2FGQ0"/>
<accession>A2FGQ0</accession>
<reference evidence="1" key="2">
    <citation type="journal article" date="2007" name="Science">
        <title>Draft genome sequence of the sexually transmitted pathogen Trichomonas vaginalis.</title>
        <authorList>
            <person name="Carlton J.M."/>
            <person name="Hirt R.P."/>
            <person name="Silva J.C."/>
            <person name="Delcher A.L."/>
            <person name="Schatz M."/>
            <person name="Zhao Q."/>
            <person name="Wortman J.R."/>
            <person name="Bidwell S.L."/>
            <person name="Alsmark U.C.M."/>
            <person name="Besteiro S."/>
            <person name="Sicheritz-Ponten T."/>
            <person name="Noel C.J."/>
            <person name="Dacks J.B."/>
            <person name="Foster P.G."/>
            <person name="Simillion C."/>
            <person name="Van de Peer Y."/>
            <person name="Miranda-Saavedra D."/>
            <person name="Barton G.J."/>
            <person name="Westrop G.D."/>
            <person name="Mueller S."/>
            <person name="Dessi D."/>
            <person name="Fiori P.L."/>
            <person name="Ren Q."/>
            <person name="Paulsen I."/>
            <person name="Zhang H."/>
            <person name="Bastida-Corcuera F.D."/>
            <person name="Simoes-Barbosa A."/>
            <person name="Brown M.T."/>
            <person name="Hayes R.D."/>
            <person name="Mukherjee M."/>
            <person name="Okumura C.Y."/>
            <person name="Schneider R."/>
            <person name="Smith A.J."/>
            <person name="Vanacova S."/>
            <person name="Villalvazo M."/>
            <person name="Haas B.J."/>
            <person name="Pertea M."/>
            <person name="Feldblyum T.V."/>
            <person name="Utterback T.R."/>
            <person name="Shu C.L."/>
            <person name="Osoegawa K."/>
            <person name="de Jong P.J."/>
            <person name="Hrdy I."/>
            <person name="Horvathova L."/>
            <person name="Zubacova Z."/>
            <person name="Dolezal P."/>
            <person name="Malik S.B."/>
            <person name="Logsdon J.M. Jr."/>
            <person name="Henze K."/>
            <person name="Gupta A."/>
            <person name="Wang C.C."/>
            <person name="Dunne R.L."/>
            <person name="Upcroft J.A."/>
            <person name="Upcroft P."/>
            <person name="White O."/>
            <person name="Salzberg S.L."/>
            <person name="Tang P."/>
            <person name="Chiu C.-H."/>
            <person name="Lee Y.-S."/>
            <person name="Embley T.M."/>
            <person name="Coombs G.H."/>
            <person name="Mottram J.C."/>
            <person name="Tachezy J."/>
            <person name="Fraser-Liggett C.M."/>
            <person name="Johnson P.J."/>
        </authorList>
    </citation>
    <scope>NUCLEOTIDE SEQUENCE [LARGE SCALE GENOMIC DNA]</scope>
    <source>
        <strain evidence="1">G3</strain>
    </source>
</reference>
<dbReference type="EMBL" id="DS113782">
    <property type="protein sequence ID" value="EAX95932.1"/>
    <property type="molecule type" value="Genomic_DNA"/>
</dbReference>
<evidence type="ECO:0000313" key="1">
    <source>
        <dbReference type="EMBL" id="EAX95932.1"/>
    </source>
</evidence>
<reference evidence="1" key="1">
    <citation type="submission" date="2006-10" db="EMBL/GenBank/DDBJ databases">
        <authorList>
            <person name="Amadeo P."/>
            <person name="Zhao Q."/>
            <person name="Wortman J."/>
            <person name="Fraser-Liggett C."/>
            <person name="Carlton J."/>
        </authorList>
    </citation>
    <scope>NUCLEOTIDE SEQUENCE</scope>
    <source>
        <strain evidence="1">G3</strain>
    </source>
</reference>
<organism evidence="1 2">
    <name type="scientific">Trichomonas vaginalis (strain ATCC PRA-98 / G3)</name>
    <dbReference type="NCBI Taxonomy" id="412133"/>
    <lineage>
        <taxon>Eukaryota</taxon>
        <taxon>Metamonada</taxon>
        <taxon>Parabasalia</taxon>
        <taxon>Trichomonadida</taxon>
        <taxon>Trichomonadidae</taxon>
        <taxon>Trichomonas</taxon>
    </lineage>
</organism>
<evidence type="ECO:0000313" key="2">
    <source>
        <dbReference type="Proteomes" id="UP000001542"/>
    </source>
</evidence>
<name>A2FGQ0_TRIV3</name>
<sequence length="67" mass="6902">MYPNQIAGRCAHDLPPAYLVSIALIAVTFDPVGAVSTALSLYTSPSYLGTFSSAGSVSVVIMHSPST</sequence>
<protein>
    <submittedName>
        <fullName evidence="1">Uncharacterized protein</fullName>
    </submittedName>
</protein>